<dbReference type="RefSeq" id="WP_094368552.1">
    <property type="nucleotide sequence ID" value="NZ_NOJY02000014.1"/>
</dbReference>
<dbReference type="AlphaFoldDB" id="A0A371J3G0"/>
<proteinExistence type="predicted"/>
<gene>
    <name evidence="3" type="ORF">CHL78_010070</name>
</gene>
<name>A0A371J3G0_9FIRM</name>
<keyword evidence="1" id="KW-1133">Transmembrane helix</keyword>
<comment type="caution">
    <text evidence="3">The sequence shown here is derived from an EMBL/GenBank/DDBJ whole genome shotgun (WGS) entry which is preliminary data.</text>
</comment>
<keyword evidence="4" id="KW-1185">Reference proteome</keyword>
<keyword evidence="1" id="KW-0812">Transmembrane</keyword>
<dbReference type="EMBL" id="NOJY02000014">
    <property type="protein sequence ID" value="RDY27322.1"/>
    <property type="molecule type" value="Genomic_DNA"/>
</dbReference>
<evidence type="ECO:0000256" key="1">
    <source>
        <dbReference type="SAM" id="Phobius"/>
    </source>
</evidence>
<dbReference type="Pfam" id="PF13786">
    <property type="entry name" value="DUF4179"/>
    <property type="match status" value="1"/>
</dbReference>
<accession>A0A371J3G0</accession>
<sequence length="342" mass="38666">MSKNIYNLLNETNVDLDEYKEQDFTNFEKIKIKKRFRKNINKHKYNKKIIVSASVVVISIGVMGTDVGVYAKEKLQEMAYDISRALGISTDLDEYKNIINKAVSKNGLEVMLNEVILNNDEIVFSTTTKRAKNDESEVASISLKNISINGKELSAFGGGGIEKVDDYTSEQVMSMTLFGLEEKELKGNVDIKITFDEAYCDNDEVIKGPWIFKFRADGSELALKTYEVTLNENFTFENGEKLELKKYTSNDLGQKIYMKANIEGEGYDVYVKGHDELGNEVSFSMGNCSMNEPILSMDNYGGKYKAKELKLKIYAASLKEEAFPSSSKYKQVGEEFTIDLNN</sequence>
<keyword evidence="1" id="KW-0472">Membrane</keyword>
<evidence type="ECO:0000259" key="2">
    <source>
        <dbReference type="Pfam" id="PF13786"/>
    </source>
</evidence>
<reference evidence="3 4" key="1">
    <citation type="journal article" date="2017" name="Genome Announc.">
        <title>Draft Genome Sequence of Romboutsia weinsteinii sp. nov. Strain CCRI-19649(T) Isolated from Surface Water.</title>
        <authorList>
            <person name="Maheux A.F."/>
            <person name="Boudreau D.K."/>
            <person name="Berube E."/>
            <person name="Boissinot M."/>
            <person name="Cantin P."/>
            <person name="Raymond F."/>
            <person name="Corbeil J."/>
            <person name="Omar R.F."/>
            <person name="Bergeron M.G."/>
        </authorList>
    </citation>
    <scope>NUCLEOTIDE SEQUENCE [LARGE SCALE GENOMIC DNA]</scope>
    <source>
        <strain evidence="3 4">CCRI-19649</strain>
    </source>
</reference>
<evidence type="ECO:0000313" key="3">
    <source>
        <dbReference type="EMBL" id="RDY27322.1"/>
    </source>
</evidence>
<dbReference type="Proteomes" id="UP000215694">
    <property type="component" value="Unassembled WGS sequence"/>
</dbReference>
<feature type="domain" description="DUF4179" evidence="2">
    <location>
        <begin position="42"/>
        <end position="129"/>
    </location>
</feature>
<feature type="transmembrane region" description="Helical" evidence="1">
    <location>
        <begin position="49"/>
        <end position="71"/>
    </location>
</feature>
<evidence type="ECO:0000313" key="4">
    <source>
        <dbReference type="Proteomes" id="UP000215694"/>
    </source>
</evidence>
<dbReference type="OrthoDB" id="1695052at2"/>
<dbReference type="InterPro" id="IPR025436">
    <property type="entry name" value="DUF4179"/>
</dbReference>
<dbReference type="Gene3D" id="2.60.40.1630">
    <property type="entry name" value="bacillus anthracis domain"/>
    <property type="match status" value="1"/>
</dbReference>
<protein>
    <submittedName>
        <fullName evidence="3">DUF4179 domain-containing protein</fullName>
    </submittedName>
</protein>
<organism evidence="3 4">
    <name type="scientific">Romboutsia weinsteinii</name>
    <dbReference type="NCBI Taxonomy" id="2020949"/>
    <lineage>
        <taxon>Bacteria</taxon>
        <taxon>Bacillati</taxon>
        <taxon>Bacillota</taxon>
        <taxon>Clostridia</taxon>
        <taxon>Peptostreptococcales</taxon>
        <taxon>Peptostreptococcaceae</taxon>
        <taxon>Romboutsia</taxon>
    </lineage>
</organism>